<proteinExistence type="predicted"/>
<feature type="compositionally biased region" description="Polar residues" evidence="1">
    <location>
        <begin position="96"/>
        <end position="105"/>
    </location>
</feature>
<protein>
    <submittedName>
        <fullName evidence="2">Uncharacterized protein</fullName>
    </submittedName>
</protein>
<evidence type="ECO:0000313" key="2">
    <source>
        <dbReference type="EMBL" id="KAJ7652291.1"/>
    </source>
</evidence>
<gene>
    <name evidence="2" type="ORF">B0H17DRAFT_1147411</name>
</gene>
<keyword evidence="3" id="KW-1185">Reference proteome</keyword>
<name>A0AAD7CLU1_MYCRO</name>
<comment type="caution">
    <text evidence="2">The sequence shown here is derived from an EMBL/GenBank/DDBJ whole genome shotgun (WGS) entry which is preliminary data.</text>
</comment>
<feature type="region of interest" description="Disordered" evidence="1">
    <location>
        <begin position="1"/>
        <end position="31"/>
    </location>
</feature>
<feature type="compositionally biased region" description="Polar residues" evidence="1">
    <location>
        <begin position="1"/>
        <end position="16"/>
    </location>
</feature>
<feature type="region of interest" description="Disordered" evidence="1">
    <location>
        <begin position="80"/>
        <end position="105"/>
    </location>
</feature>
<organism evidence="2 3">
    <name type="scientific">Mycena rosella</name>
    <name type="common">Pink bonnet</name>
    <name type="synonym">Agaricus rosellus</name>
    <dbReference type="NCBI Taxonomy" id="1033263"/>
    <lineage>
        <taxon>Eukaryota</taxon>
        <taxon>Fungi</taxon>
        <taxon>Dikarya</taxon>
        <taxon>Basidiomycota</taxon>
        <taxon>Agaricomycotina</taxon>
        <taxon>Agaricomycetes</taxon>
        <taxon>Agaricomycetidae</taxon>
        <taxon>Agaricales</taxon>
        <taxon>Marasmiineae</taxon>
        <taxon>Mycenaceae</taxon>
        <taxon>Mycena</taxon>
    </lineage>
</organism>
<dbReference type="Proteomes" id="UP001221757">
    <property type="component" value="Unassembled WGS sequence"/>
</dbReference>
<dbReference type="EMBL" id="JARKIE010000349">
    <property type="protein sequence ID" value="KAJ7652291.1"/>
    <property type="molecule type" value="Genomic_DNA"/>
</dbReference>
<sequence length="351" mass="39084">MPVTRSSLPRNRSGATRSPLPALQVSPRTPSARTIARHTTMLARYVHQYPISTELGFVGLLADRRRNVNVRINEALAIARPRPPPSRHLDRRHQNHNLTGPQQNKGITSLQGIASWHQVPSDLREGPLRRLLKAREELYPRRRQPLTNEDAAAAATALAAARSRCCAQPHEAEHLNAPLTPTDDGLHYDYRHYSPNGYIILSTPSSQIDGSDSDSNIFAPSEIPEDLDLDLQYPPDVLDLCAPVLLLAWLDATTPPIHMMVHPRAAYSSEAAVCIGEVVLNDFRAALQLRGLPAGAEIERFLDTTDHWLRFPWSTGIPVYGRNKVIYIRLAGVDVIPPDHFAELLPNLIFD</sequence>
<accession>A0AAD7CLU1</accession>
<evidence type="ECO:0000256" key="1">
    <source>
        <dbReference type="SAM" id="MobiDB-lite"/>
    </source>
</evidence>
<evidence type="ECO:0000313" key="3">
    <source>
        <dbReference type="Proteomes" id="UP001221757"/>
    </source>
</evidence>
<reference evidence="2" key="1">
    <citation type="submission" date="2023-03" db="EMBL/GenBank/DDBJ databases">
        <title>Massive genome expansion in bonnet fungi (Mycena s.s.) driven by repeated elements and novel gene families across ecological guilds.</title>
        <authorList>
            <consortium name="Lawrence Berkeley National Laboratory"/>
            <person name="Harder C.B."/>
            <person name="Miyauchi S."/>
            <person name="Viragh M."/>
            <person name="Kuo A."/>
            <person name="Thoen E."/>
            <person name="Andreopoulos B."/>
            <person name="Lu D."/>
            <person name="Skrede I."/>
            <person name="Drula E."/>
            <person name="Henrissat B."/>
            <person name="Morin E."/>
            <person name="Kohler A."/>
            <person name="Barry K."/>
            <person name="LaButti K."/>
            <person name="Morin E."/>
            <person name="Salamov A."/>
            <person name="Lipzen A."/>
            <person name="Mereny Z."/>
            <person name="Hegedus B."/>
            <person name="Baldrian P."/>
            <person name="Stursova M."/>
            <person name="Weitz H."/>
            <person name="Taylor A."/>
            <person name="Grigoriev I.V."/>
            <person name="Nagy L.G."/>
            <person name="Martin F."/>
            <person name="Kauserud H."/>
        </authorList>
    </citation>
    <scope>NUCLEOTIDE SEQUENCE</scope>
    <source>
        <strain evidence="2">CBHHK067</strain>
    </source>
</reference>
<dbReference type="AlphaFoldDB" id="A0AAD7CLU1"/>